<feature type="compositionally biased region" description="Basic and acidic residues" evidence="1">
    <location>
        <begin position="7"/>
        <end position="16"/>
    </location>
</feature>
<feature type="compositionally biased region" description="Polar residues" evidence="1">
    <location>
        <begin position="91"/>
        <end position="102"/>
    </location>
</feature>
<evidence type="ECO:0000313" key="3">
    <source>
        <dbReference type="Proteomes" id="UP001066276"/>
    </source>
</evidence>
<reference evidence="2" key="1">
    <citation type="journal article" date="2022" name="bioRxiv">
        <title>Sequencing and chromosome-scale assembly of the giantPleurodeles waltlgenome.</title>
        <authorList>
            <person name="Brown T."/>
            <person name="Elewa A."/>
            <person name="Iarovenko S."/>
            <person name="Subramanian E."/>
            <person name="Araus A.J."/>
            <person name="Petzold A."/>
            <person name="Susuki M."/>
            <person name="Suzuki K.-i.T."/>
            <person name="Hayashi T."/>
            <person name="Toyoda A."/>
            <person name="Oliveira C."/>
            <person name="Osipova E."/>
            <person name="Leigh N.D."/>
            <person name="Simon A."/>
            <person name="Yun M.H."/>
        </authorList>
    </citation>
    <scope>NUCLEOTIDE SEQUENCE</scope>
    <source>
        <strain evidence="2">20211129_DDA</strain>
        <tissue evidence="2">Liver</tissue>
    </source>
</reference>
<feature type="compositionally biased region" description="Polar residues" evidence="1">
    <location>
        <begin position="67"/>
        <end position="84"/>
    </location>
</feature>
<dbReference type="Proteomes" id="UP001066276">
    <property type="component" value="Chromosome 4_2"/>
</dbReference>
<organism evidence="2 3">
    <name type="scientific">Pleurodeles waltl</name>
    <name type="common">Iberian ribbed newt</name>
    <dbReference type="NCBI Taxonomy" id="8319"/>
    <lineage>
        <taxon>Eukaryota</taxon>
        <taxon>Metazoa</taxon>
        <taxon>Chordata</taxon>
        <taxon>Craniata</taxon>
        <taxon>Vertebrata</taxon>
        <taxon>Euteleostomi</taxon>
        <taxon>Amphibia</taxon>
        <taxon>Batrachia</taxon>
        <taxon>Caudata</taxon>
        <taxon>Salamandroidea</taxon>
        <taxon>Salamandridae</taxon>
        <taxon>Pleurodelinae</taxon>
        <taxon>Pleurodeles</taxon>
    </lineage>
</organism>
<name>A0AAV7SHM9_PLEWA</name>
<feature type="compositionally biased region" description="Basic and acidic residues" evidence="1">
    <location>
        <begin position="46"/>
        <end position="64"/>
    </location>
</feature>
<sequence>MYNLAPREPKEIRHLSQELGPEGTASPEKTGTLLKNTGKEWGSPRSDGKLSDDRMSKEGAKEAELGETSSNAEARNLTQNTGSQETEDTLKSLSISEAKTMS</sequence>
<feature type="region of interest" description="Disordered" evidence="1">
    <location>
        <begin position="1"/>
        <end position="102"/>
    </location>
</feature>
<keyword evidence="3" id="KW-1185">Reference proteome</keyword>
<protein>
    <submittedName>
        <fullName evidence="2">Uncharacterized protein</fullName>
    </submittedName>
</protein>
<evidence type="ECO:0000256" key="1">
    <source>
        <dbReference type="SAM" id="MobiDB-lite"/>
    </source>
</evidence>
<accession>A0AAV7SHM9</accession>
<gene>
    <name evidence="2" type="ORF">NDU88_004032</name>
</gene>
<dbReference type="EMBL" id="JANPWB010000008">
    <property type="protein sequence ID" value="KAJ1163574.1"/>
    <property type="molecule type" value="Genomic_DNA"/>
</dbReference>
<dbReference type="AlphaFoldDB" id="A0AAV7SHM9"/>
<proteinExistence type="predicted"/>
<comment type="caution">
    <text evidence="2">The sequence shown here is derived from an EMBL/GenBank/DDBJ whole genome shotgun (WGS) entry which is preliminary data.</text>
</comment>
<evidence type="ECO:0000313" key="2">
    <source>
        <dbReference type="EMBL" id="KAJ1163574.1"/>
    </source>
</evidence>